<keyword evidence="2" id="KW-1185">Reference proteome</keyword>
<evidence type="ECO:0000313" key="1">
    <source>
        <dbReference type="EMBL" id="KAJ8112887.1"/>
    </source>
</evidence>
<sequence length="510" mass="57713">MGERPRTVIPVLQTIALIAPSLYTGLTFTYSHAVLPPMIAHAPPKLLAKQWLQAYQFAPFFVAPLVLLGASSNGLLAYLSAGLPSHASTLYSTAAVAIFSIIPYTALYMEPGINGAGKWKAQELLRGEFELKGRGQGTDKDTARASWKKWTADVDMKTIAELWVKTNTWRYVVTGIATVISAAATIPVQNLCFMHSSIWHYHLFSLNYNPAPKMPNPPWQRLSRDQLVTIIADYYKVLTRLYIPESALKFPPPGGWPNITQETTKGFPRAPIVIDLLKYLPYIGEEDAGEMITNIHYKSDVVDYSTWGPHQWANDDQFGAMSVEELVETYQERRLENSEDDDWDEAYLWYRDEDRDKDADGDENWWDGDEPDDIKLENMIVLANGYESGGRAIILDVFKGNIYEDIIRCSGLQSEEPVECYFDNLKTKFEKLVMVPVPGYELLEGDLYEDPSDMKEVDDVDCDKSLIDSEETTAQQLRNIYRSFGWPGDDYNKEGAVAAVRAHFRIIRDA</sequence>
<evidence type="ECO:0000313" key="2">
    <source>
        <dbReference type="Proteomes" id="UP001153331"/>
    </source>
</evidence>
<dbReference type="Proteomes" id="UP001153331">
    <property type="component" value="Unassembled WGS sequence"/>
</dbReference>
<dbReference type="EMBL" id="JAPHNI010000291">
    <property type="protein sequence ID" value="KAJ8112887.1"/>
    <property type="molecule type" value="Genomic_DNA"/>
</dbReference>
<proteinExistence type="predicted"/>
<organism evidence="1 2">
    <name type="scientific">Boeremia exigua</name>
    <dbReference type="NCBI Taxonomy" id="749465"/>
    <lineage>
        <taxon>Eukaryota</taxon>
        <taxon>Fungi</taxon>
        <taxon>Dikarya</taxon>
        <taxon>Ascomycota</taxon>
        <taxon>Pezizomycotina</taxon>
        <taxon>Dothideomycetes</taxon>
        <taxon>Pleosporomycetidae</taxon>
        <taxon>Pleosporales</taxon>
        <taxon>Pleosporineae</taxon>
        <taxon>Didymellaceae</taxon>
        <taxon>Boeremia</taxon>
    </lineage>
</organism>
<accession>A0ACC2ICQ6</accession>
<comment type="caution">
    <text evidence="1">The sequence shown here is derived from an EMBL/GenBank/DDBJ whole genome shotgun (WGS) entry which is preliminary data.</text>
</comment>
<protein>
    <submittedName>
        <fullName evidence="1">Uncharacterized protein</fullName>
    </submittedName>
</protein>
<gene>
    <name evidence="1" type="ORF">OPT61_g4855</name>
</gene>
<name>A0ACC2ICQ6_9PLEO</name>
<reference evidence="1" key="1">
    <citation type="submission" date="2022-11" db="EMBL/GenBank/DDBJ databases">
        <title>Genome Sequence of Boeremia exigua.</title>
        <authorList>
            <person name="Buettner E."/>
        </authorList>
    </citation>
    <scope>NUCLEOTIDE SEQUENCE</scope>
    <source>
        <strain evidence="1">CU02</strain>
    </source>
</reference>